<feature type="transmembrane region" description="Helical" evidence="9">
    <location>
        <begin position="80"/>
        <end position="97"/>
    </location>
</feature>
<proteinExistence type="inferred from homology"/>
<dbReference type="Proteomes" id="UP000553343">
    <property type="component" value="Unassembled WGS sequence"/>
</dbReference>
<keyword evidence="4 9" id="KW-1003">Cell membrane</keyword>
<feature type="transmembrane region" description="Helical" evidence="9">
    <location>
        <begin position="157"/>
        <end position="178"/>
    </location>
</feature>
<evidence type="ECO:0000256" key="5">
    <source>
        <dbReference type="ARBA" id="ARBA00022573"/>
    </source>
</evidence>
<organism evidence="10 11">
    <name type="scientific">Desulfobacter latus</name>
    <dbReference type="NCBI Taxonomy" id="2292"/>
    <lineage>
        <taxon>Bacteria</taxon>
        <taxon>Pseudomonadati</taxon>
        <taxon>Thermodesulfobacteriota</taxon>
        <taxon>Desulfobacteria</taxon>
        <taxon>Desulfobacterales</taxon>
        <taxon>Desulfobacteraceae</taxon>
        <taxon>Desulfobacter</taxon>
    </lineage>
</organism>
<gene>
    <name evidence="9 10" type="primary">cobD</name>
    <name evidence="10" type="ORF">HXW94_01470</name>
</gene>
<dbReference type="GO" id="GO:0015420">
    <property type="term" value="F:ABC-type vitamin B12 transporter activity"/>
    <property type="evidence" value="ECO:0007669"/>
    <property type="project" value="UniProtKB-UniRule"/>
</dbReference>
<dbReference type="NCBIfam" id="TIGR00380">
    <property type="entry name" value="cobal_cbiB"/>
    <property type="match status" value="1"/>
</dbReference>
<evidence type="ECO:0000313" key="11">
    <source>
        <dbReference type="Proteomes" id="UP000553343"/>
    </source>
</evidence>
<dbReference type="Pfam" id="PF03186">
    <property type="entry name" value="CobD_Cbib"/>
    <property type="match status" value="1"/>
</dbReference>
<dbReference type="HAMAP" id="MF_00024">
    <property type="entry name" value="CobD_CbiB"/>
    <property type="match status" value="1"/>
</dbReference>
<feature type="transmembrane region" description="Helical" evidence="9">
    <location>
        <begin position="6"/>
        <end position="26"/>
    </location>
</feature>
<sequence>MLFDVTWQIIAAAFILDILAGDPAWLPHPIIWMGRAISFFEPEFRKRIETPFRAGLFFALCLIATAFGLTWAVVFIVGRIHPGAAAGIQAILIFYSFSNKSLYQAAMAVFKPLARGDLTQAKIKVGYIVGRQTKDLDAAGVTRAACESVAENFVDGFLSPLCFALVLGAPGAMMYKMINTLDSMVGYKNNTYILFGRAAARIDDVANYIPARLSIAMIASAAAMLSLSRGRQALSTALTQGRNHKSPNAGFPEAAFAGALGVRFGGSNIYHGKRVDKPYIGGAFNNPKPAHIQKACELMMLSALVSVVLGSLLAWGLFY</sequence>
<comment type="caution">
    <text evidence="10">The sequence shown here is derived from an EMBL/GenBank/DDBJ whole genome shotgun (WGS) entry which is preliminary data.</text>
</comment>
<evidence type="ECO:0000313" key="10">
    <source>
        <dbReference type="EMBL" id="NWH03676.1"/>
    </source>
</evidence>
<dbReference type="EMBL" id="JACADJ010000003">
    <property type="protein sequence ID" value="NWH03676.1"/>
    <property type="molecule type" value="Genomic_DNA"/>
</dbReference>
<dbReference type="GO" id="GO:0009236">
    <property type="term" value="P:cobalamin biosynthetic process"/>
    <property type="evidence" value="ECO:0007669"/>
    <property type="project" value="UniProtKB-UniRule"/>
</dbReference>
<accession>A0A850T8I6</accession>
<keyword evidence="7 9" id="KW-1133">Transmembrane helix</keyword>
<comment type="function">
    <text evidence="9">Converts cobyric acid to cobinamide by the addition of aminopropanol on the F carboxylic group.</text>
</comment>
<keyword evidence="5 9" id="KW-0169">Cobalamin biosynthesis</keyword>
<keyword evidence="11" id="KW-1185">Reference proteome</keyword>
<evidence type="ECO:0000256" key="9">
    <source>
        <dbReference type="HAMAP-Rule" id="MF_00024"/>
    </source>
</evidence>
<comment type="pathway">
    <text evidence="2 9">Cofactor biosynthesis; adenosylcobalamin biosynthesis.</text>
</comment>
<reference evidence="10 11" key="1">
    <citation type="submission" date="2020-06" db="EMBL/GenBank/DDBJ databases">
        <title>High-quality draft genome of sulfate reducer Desulfobacter latus type strain AcrS2 isolated from marine sediment.</title>
        <authorList>
            <person name="Hoppe M."/>
            <person name="Larsen C.K."/>
            <person name="Marshall I.P.G."/>
            <person name="Schramm A."/>
            <person name="Marietou A.G."/>
        </authorList>
    </citation>
    <scope>NUCLEOTIDE SEQUENCE [LARGE SCALE GENOMIC DNA]</scope>
    <source>
        <strain evidence="10 11">AcRS2</strain>
    </source>
</reference>
<dbReference type="GO" id="GO:0005886">
    <property type="term" value="C:plasma membrane"/>
    <property type="evidence" value="ECO:0007669"/>
    <property type="project" value="UniProtKB-SubCell"/>
</dbReference>
<evidence type="ECO:0000256" key="2">
    <source>
        <dbReference type="ARBA" id="ARBA00004953"/>
    </source>
</evidence>
<feature type="transmembrane region" description="Helical" evidence="9">
    <location>
        <begin position="209"/>
        <end position="227"/>
    </location>
</feature>
<dbReference type="PANTHER" id="PTHR34308">
    <property type="entry name" value="COBALAMIN BIOSYNTHESIS PROTEIN CBIB"/>
    <property type="match status" value="1"/>
</dbReference>
<evidence type="ECO:0000256" key="4">
    <source>
        <dbReference type="ARBA" id="ARBA00022475"/>
    </source>
</evidence>
<dbReference type="AlphaFoldDB" id="A0A850T8I6"/>
<dbReference type="InterPro" id="IPR004485">
    <property type="entry name" value="Cobalamin_biosynth_CobD/CbiB"/>
</dbReference>
<dbReference type="RefSeq" id="WP_178365130.1">
    <property type="nucleotide sequence ID" value="NZ_JACADJ010000003.1"/>
</dbReference>
<evidence type="ECO:0000256" key="7">
    <source>
        <dbReference type="ARBA" id="ARBA00022989"/>
    </source>
</evidence>
<evidence type="ECO:0000256" key="8">
    <source>
        <dbReference type="ARBA" id="ARBA00023136"/>
    </source>
</evidence>
<feature type="transmembrane region" description="Helical" evidence="9">
    <location>
        <begin position="298"/>
        <end position="318"/>
    </location>
</feature>
<keyword evidence="8 9" id="KW-0472">Membrane</keyword>
<keyword evidence="6 9" id="KW-0812">Transmembrane</keyword>
<dbReference type="GO" id="GO:0048472">
    <property type="term" value="F:threonine-phosphate decarboxylase activity"/>
    <property type="evidence" value="ECO:0007669"/>
    <property type="project" value="InterPro"/>
</dbReference>
<evidence type="ECO:0000256" key="3">
    <source>
        <dbReference type="ARBA" id="ARBA00006263"/>
    </source>
</evidence>
<comment type="subcellular location">
    <subcellularLocation>
        <location evidence="1 9">Cell membrane</location>
        <topology evidence="1 9">Multi-pass membrane protein</topology>
    </subcellularLocation>
</comment>
<feature type="transmembrane region" description="Helical" evidence="9">
    <location>
        <begin position="54"/>
        <end position="74"/>
    </location>
</feature>
<evidence type="ECO:0000256" key="6">
    <source>
        <dbReference type="ARBA" id="ARBA00022692"/>
    </source>
</evidence>
<dbReference type="UniPathway" id="UPA00148"/>
<protein>
    <recommendedName>
        <fullName evidence="9">Cobalamin biosynthesis protein CobD</fullName>
    </recommendedName>
</protein>
<name>A0A850T8I6_9BACT</name>
<comment type="similarity">
    <text evidence="3 9">Belongs to the CobD/CbiB family.</text>
</comment>
<dbReference type="PANTHER" id="PTHR34308:SF1">
    <property type="entry name" value="COBALAMIN BIOSYNTHESIS PROTEIN CBIB"/>
    <property type="match status" value="1"/>
</dbReference>
<evidence type="ECO:0000256" key="1">
    <source>
        <dbReference type="ARBA" id="ARBA00004651"/>
    </source>
</evidence>